<dbReference type="AlphaFoldDB" id="A0A5C5WMQ2"/>
<evidence type="ECO:0000313" key="1">
    <source>
        <dbReference type="EMBL" id="TWT51455.1"/>
    </source>
</evidence>
<reference evidence="1 2" key="1">
    <citation type="submission" date="2019-02" db="EMBL/GenBank/DDBJ databases">
        <title>Deep-cultivation of Planctomycetes and their phenomic and genomic characterization uncovers novel biology.</title>
        <authorList>
            <person name="Wiegand S."/>
            <person name="Jogler M."/>
            <person name="Boedeker C."/>
            <person name="Pinto D."/>
            <person name="Vollmers J."/>
            <person name="Rivas-Marin E."/>
            <person name="Kohn T."/>
            <person name="Peeters S.H."/>
            <person name="Heuer A."/>
            <person name="Rast P."/>
            <person name="Oberbeckmann S."/>
            <person name="Bunk B."/>
            <person name="Jeske O."/>
            <person name="Meyerdierks A."/>
            <person name="Storesund J.E."/>
            <person name="Kallscheuer N."/>
            <person name="Luecker S."/>
            <person name="Lage O.M."/>
            <person name="Pohl T."/>
            <person name="Merkel B.J."/>
            <person name="Hornburger P."/>
            <person name="Mueller R.-W."/>
            <person name="Bruemmer F."/>
            <person name="Labrenz M."/>
            <person name="Spormann A.M."/>
            <person name="Op Den Camp H."/>
            <person name="Overmann J."/>
            <person name="Amann R."/>
            <person name="Jetten M.S.M."/>
            <person name="Mascher T."/>
            <person name="Medema M.H."/>
            <person name="Devos D.P."/>
            <person name="Kaster A.-K."/>
            <person name="Ovreas L."/>
            <person name="Rohde M."/>
            <person name="Galperin M.Y."/>
            <person name="Jogler C."/>
        </authorList>
    </citation>
    <scope>NUCLEOTIDE SEQUENCE [LARGE SCALE GENOMIC DNA]</scope>
    <source>
        <strain evidence="1 2">Pla22</strain>
    </source>
</reference>
<evidence type="ECO:0000313" key="2">
    <source>
        <dbReference type="Proteomes" id="UP000316598"/>
    </source>
</evidence>
<proteinExistence type="predicted"/>
<dbReference type="EMBL" id="SJPI01000002">
    <property type="protein sequence ID" value="TWT51455.1"/>
    <property type="molecule type" value="Genomic_DNA"/>
</dbReference>
<comment type="caution">
    <text evidence="1">The sequence shown here is derived from an EMBL/GenBank/DDBJ whole genome shotgun (WGS) entry which is preliminary data.</text>
</comment>
<keyword evidence="2" id="KW-1185">Reference proteome</keyword>
<name>A0A5C5WMQ2_9BACT</name>
<sequence>MFEGGFMIRPSDVLSRSHFAFLQQLMNAGRHHDVVVDGQAAQRSEAYPHRCVEIHAHRHDGDRAAGKCDRDACDHGKRDWNRSGDPCESAAS</sequence>
<protein>
    <submittedName>
        <fullName evidence="1">Uncharacterized protein</fullName>
    </submittedName>
</protein>
<accession>A0A5C5WMQ2</accession>
<dbReference type="Proteomes" id="UP000316598">
    <property type="component" value="Unassembled WGS sequence"/>
</dbReference>
<gene>
    <name evidence="1" type="ORF">Pla22_42330</name>
</gene>
<organism evidence="1 2">
    <name type="scientific">Rubripirellula amarantea</name>
    <dbReference type="NCBI Taxonomy" id="2527999"/>
    <lineage>
        <taxon>Bacteria</taxon>
        <taxon>Pseudomonadati</taxon>
        <taxon>Planctomycetota</taxon>
        <taxon>Planctomycetia</taxon>
        <taxon>Pirellulales</taxon>
        <taxon>Pirellulaceae</taxon>
        <taxon>Rubripirellula</taxon>
    </lineage>
</organism>